<keyword evidence="2" id="KW-0812">Transmembrane</keyword>
<evidence type="ECO:0000256" key="3">
    <source>
        <dbReference type="SAM" id="SignalP"/>
    </source>
</evidence>
<keyword evidence="2" id="KW-0472">Membrane</keyword>
<keyword evidence="5" id="KW-1185">Reference proteome</keyword>
<evidence type="ECO:0000256" key="2">
    <source>
        <dbReference type="SAM" id="Phobius"/>
    </source>
</evidence>
<feature type="chain" id="PRO_5041912594" evidence="3">
    <location>
        <begin position="32"/>
        <end position="149"/>
    </location>
</feature>
<keyword evidence="3" id="KW-0732">Signal</keyword>
<feature type="region of interest" description="Disordered" evidence="1">
    <location>
        <begin position="54"/>
        <end position="92"/>
    </location>
</feature>
<name>A0AAE1XIV2_9LAMI</name>
<comment type="caution">
    <text evidence="4">The sequence shown here is derived from an EMBL/GenBank/DDBJ whole genome shotgun (WGS) entry which is preliminary data.</text>
</comment>
<dbReference type="Proteomes" id="UP001293254">
    <property type="component" value="Unassembled WGS sequence"/>
</dbReference>
<evidence type="ECO:0000313" key="5">
    <source>
        <dbReference type="Proteomes" id="UP001293254"/>
    </source>
</evidence>
<dbReference type="AlphaFoldDB" id="A0AAE1XIV2"/>
<protein>
    <submittedName>
        <fullName evidence="4">Uncharacterized protein</fullName>
    </submittedName>
</protein>
<reference evidence="4" key="1">
    <citation type="submission" date="2020-06" db="EMBL/GenBank/DDBJ databases">
        <authorList>
            <person name="Li T."/>
            <person name="Hu X."/>
            <person name="Zhang T."/>
            <person name="Song X."/>
            <person name="Zhang H."/>
            <person name="Dai N."/>
            <person name="Sheng W."/>
            <person name="Hou X."/>
            <person name="Wei L."/>
        </authorList>
    </citation>
    <scope>NUCLEOTIDE SEQUENCE</scope>
    <source>
        <strain evidence="4">3651</strain>
        <tissue evidence="4">Leaf</tissue>
    </source>
</reference>
<evidence type="ECO:0000256" key="1">
    <source>
        <dbReference type="SAM" id="MobiDB-lite"/>
    </source>
</evidence>
<sequence>MARSSRILVPITRKSWILLVLILLSTSKSEGDSGASSAGLLCVSNCETCPVVCSPPPSTPQSTPPPSAAHHSPPQPAHPPPSDGGAVPPPPELYVYNPGATVPPGMVQQNLSYPYYYFYTSKATCSLPLHPGIVPFVLFVFFQVLYSCR</sequence>
<evidence type="ECO:0000313" key="4">
    <source>
        <dbReference type="EMBL" id="KAK4412646.1"/>
    </source>
</evidence>
<organism evidence="4 5">
    <name type="scientific">Sesamum alatum</name>
    <dbReference type="NCBI Taxonomy" id="300844"/>
    <lineage>
        <taxon>Eukaryota</taxon>
        <taxon>Viridiplantae</taxon>
        <taxon>Streptophyta</taxon>
        <taxon>Embryophyta</taxon>
        <taxon>Tracheophyta</taxon>
        <taxon>Spermatophyta</taxon>
        <taxon>Magnoliopsida</taxon>
        <taxon>eudicotyledons</taxon>
        <taxon>Gunneridae</taxon>
        <taxon>Pentapetalae</taxon>
        <taxon>asterids</taxon>
        <taxon>lamiids</taxon>
        <taxon>Lamiales</taxon>
        <taxon>Pedaliaceae</taxon>
        <taxon>Sesamum</taxon>
    </lineage>
</organism>
<feature type="transmembrane region" description="Helical" evidence="2">
    <location>
        <begin position="129"/>
        <end position="148"/>
    </location>
</feature>
<reference evidence="4" key="2">
    <citation type="journal article" date="2024" name="Plant">
        <title>Genomic evolution and insights into agronomic trait innovations of Sesamum species.</title>
        <authorList>
            <person name="Miao H."/>
            <person name="Wang L."/>
            <person name="Qu L."/>
            <person name="Liu H."/>
            <person name="Sun Y."/>
            <person name="Le M."/>
            <person name="Wang Q."/>
            <person name="Wei S."/>
            <person name="Zheng Y."/>
            <person name="Lin W."/>
            <person name="Duan Y."/>
            <person name="Cao H."/>
            <person name="Xiong S."/>
            <person name="Wang X."/>
            <person name="Wei L."/>
            <person name="Li C."/>
            <person name="Ma Q."/>
            <person name="Ju M."/>
            <person name="Zhao R."/>
            <person name="Li G."/>
            <person name="Mu C."/>
            <person name="Tian Q."/>
            <person name="Mei H."/>
            <person name="Zhang T."/>
            <person name="Gao T."/>
            <person name="Zhang H."/>
        </authorList>
    </citation>
    <scope>NUCLEOTIDE SEQUENCE</scope>
    <source>
        <strain evidence="4">3651</strain>
    </source>
</reference>
<dbReference type="EMBL" id="JACGWO010000013">
    <property type="protein sequence ID" value="KAK4412646.1"/>
    <property type="molecule type" value="Genomic_DNA"/>
</dbReference>
<gene>
    <name evidence="4" type="ORF">Salat_2911700</name>
</gene>
<proteinExistence type="predicted"/>
<keyword evidence="2" id="KW-1133">Transmembrane helix</keyword>
<feature type="signal peptide" evidence="3">
    <location>
        <begin position="1"/>
        <end position="31"/>
    </location>
</feature>
<accession>A0AAE1XIV2</accession>